<dbReference type="Proteomes" id="UP000621266">
    <property type="component" value="Unassembled WGS sequence"/>
</dbReference>
<accession>A0ABQ7FMW3</accession>
<proteinExistence type="predicted"/>
<dbReference type="InterPro" id="IPR052519">
    <property type="entry name" value="Euk-type_GlcNAc_Kinase"/>
</dbReference>
<name>A0ABQ7FMW3_9ACTN</name>
<evidence type="ECO:0000313" key="3">
    <source>
        <dbReference type="EMBL" id="KAF4409724.1"/>
    </source>
</evidence>
<comment type="caution">
    <text evidence="3">The sequence shown here is derived from an EMBL/GenBank/DDBJ whole genome shotgun (WGS) entry which is preliminary data.</text>
</comment>
<dbReference type="SUPFAM" id="SSF53067">
    <property type="entry name" value="Actin-like ATPase domain"/>
    <property type="match status" value="1"/>
</dbReference>
<feature type="domain" description="ATPase BadF/BadG/BcrA/BcrD type" evidence="2">
    <location>
        <begin position="217"/>
        <end position="337"/>
    </location>
</feature>
<dbReference type="EMBL" id="WHPN01000180">
    <property type="protein sequence ID" value="KAF4409724.1"/>
    <property type="molecule type" value="Genomic_DNA"/>
</dbReference>
<evidence type="ECO:0000256" key="1">
    <source>
        <dbReference type="SAM" id="MobiDB-lite"/>
    </source>
</evidence>
<keyword evidence="4" id="KW-1185">Reference proteome</keyword>
<feature type="compositionally biased region" description="Polar residues" evidence="1">
    <location>
        <begin position="185"/>
        <end position="199"/>
    </location>
</feature>
<feature type="compositionally biased region" description="Gly residues" evidence="1">
    <location>
        <begin position="155"/>
        <end position="180"/>
    </location>
</feature>
<evidence type="ECO:0000259" key="2">
    <source>
        <dbReference type="Pfam" id="PF01869"/>
    </source>
</evidence>
<sequence length="400" mass="38767">MPGVSADGGARDDAWVCGVDSGGSGLRVAIARAADGTEADSLRCAEPVRTGPAGIDAGHLLAQLLPAVRTLLGRTAGGAPELAALAVGAAGMATLGGELRTVLPGALASAFGLRRIALAADAVTAYAGALGQRPGVVVAAGTGMIALGADPGAAPGTGPGGSSGGREPGSGTDPGSGAEPGNGTDPGSRTEPGSGTDPGSRTEPGGPSGRPVSGWRRADGWGHLLGDCGGGAWIGRAGLEAALREFDGRGGGSPALLARLEAVFGPPAGLPGLLYPRTDRAAVLASFAPEVGRCAEDDPVSAGILRSAARAVAETAAAVCPPVDGCPVALAGGLFRMGEPLLAPLREELAAVLPAARPEQAAGGPLEGALCIASALATGRLRLPVDGRMLHLPDAAPSQG</sequence>
<dbReference type="PANTHER" id="PTHR43190">
    <property type="entry name" value="N-ACETYL-D-GLUCOSAMINE KINASE"/>
    <property type="match status" value="1"/>
</dbReference>
<feature type="region of interest" description="Disordered" evidence="1">
    <location>
        <begin position="150"/>
        <end position="215"/>
    </location>
</feature>
<dbReference type="Gene3D" id="3.30.420.40">
    <property type="match status" value="2"/>
</dbReference>
<dbReference type="Pfam" id="PF01869">
    <property type="entry name" value="BcrAD_BadFG"/>
    <property type="match status" value="1"/>
</dbReference>
<organism evidence="3 4">
    <name type="scientific">Streptomyces lycii</name>
    <dbReference type="NCBI Taxonomy" id="2654337"/>
    <lineage>
        <taxon>Bacteria</taxon>
        <taxon>Bacillati</taxon>
        <taxon>Actinomycetota</taxon>
        <taxon>Actinomycetes</taxon>
        <taxon>Kitasatosporales</taxon>
        <taxon>Streptomycetaceae</taxon>
        <taxon>Streptomyces</taxon>
    </lineage>
</organism>
<dbReference type="PANTHER" id="PTHR43190:SF3">
    <property type="entry name" value="N-ACETYL-D-GLUCOSAMINE KINASE"/>
    <property type="match status" value="1"/>
</dbReference>
<gene>
    <name evidence="3" type="ORF">GCU69_07635</name>
</gene>
<evidence type="ECO:0000313" key="4">
    <source>
        <dbReference type="Proteomes" id="UP000621266"/>
    </source>
</evidence>
<protein>
    <submittedName>
        <fullName evidence="3">ATPase</fullName>
    </submittedName>
</protein>
<dbReference type="InterPro" id="IPR043129">
    <property type="entry name" value="ATPase_NBD"/>
</dbReference>
<reference evidence="3 4" key="1">
    <citation type="submission" date="2019-10" db="EMBL/GenBank/DDBJ databases">
        <title>Streptomyces tenebrisbrunneis sp.nov., an endogenous actinomycete isolated from of Lycium ruthenicum.</title>
        <authorList>
            <person name="Ma L."/>
        </authorList>
    </citation>
    <scope>NUCLEOTIDE SEQUENCE [LARGE SCALE GENOMIC DNA]</scope>
    <source>
        <strain evidence="3 4">TRM 66187</strain>
    </source>
</reference>
<dbReference type="InterPro" id="IPR002731">
    <property type="entry name" value="ATPase_BadF"/>
</dbReference>